<evidence type="ECO:0000313" key="2">
    <source>
        <dbReference type="EMBL" id="GAA6267511.1"/>
    </source>
</evidence>
<accession>A0ABQ0AU20</accession>
<name>A0ABQ0AU20_9FIRM</name>
<organism evidence="2 3">
    <name type="scientific">Enterocloster alcoholdehydrogenati</name>
    <dbReference type="NCBI Taxonomy" id="2547410"/>
    <lineage>
        <taxon>Bacteria</taxon>
        <taxon>Bacillati</taxon>
        <taxon>Bacillota</taxon>
        <taxon>Clostridia</taxon>
        <taxon>Lachnospirales</taxon>
        <taxon>Lachnospiraceae</taxon>
        <taxon>Enterocloster</taxon>
    </lineage>
</organism>
<evidence type="ECO:0008006" key="4">
    <source>
        <dbReference type="Google" id="ProtNLM"/>
    </source>
</evidence>
<feature type="signal peptide" evidence="1">
    <location>
        <begin position="1"/>
        <end position="21"/>
    </location>
</feature>
<gene>
    <name evidence="2" type="ORF">F130042H8_05710</name>
</gene>
<dbReference type="SUPFAM" id="SSF69360">
    <property type="entry name" value="Cell wall binding repeat"/>
    <property type="match status" value="1"/>
</dbReference>
<evidence type="ECO:0000313" key="3">
    <source>
        <dbReference type="Proteomes" id="UP001600894"/>
    </source>
</evidence>
<proteinExistence type="predicted"/>
<dbReference type="Proteomes" id="UP001600894">
    <property type="component" value="Unassembled WGS sequence"/>
</dbReference>
<dbReference type="EMBL" id="BAABXL010000001">
    <property type="protein sequence ID" value="GAA6267511.1"/>
    <property type="molecule type" value="Genomic_DNA"/>
</dbReference>
<sequence>MKKVLLATVLLSASMSMPVMAGTWQTGAGANQGKWWYDNGNGSYANNGWQWIDGNGDGIAESYYFDNDGWLVTNTTTPDGYTVNVDGAWVENGMVQSQKIMSDNDSTQDMSGKYAYYKTQLYVKNEMTQSYELYGETPAHEERDYTGYDAVLDERYKLGRAGDFSPFIEIKNMEDGKIEYIDDLFGDYIYELQGNEWVMIGNRSMFTNEVTIYDEPSQWDIIAFDQDTFSLINRYTGRLINEGHPINELAGKELMEKTVFKRYEP</sequence>
<protein>
    <recommendedName>
        <fullName evidence="4">Cell wall binding repeat-containing protein</fullName>
    </recommendedName>
</protein>
<comment type="caution">
    <text evidence="2">The sequence shown here is derived from an EMBL/GenBank/DDBJ whole genome shotgun (WGS) entry which is preliminary data.</text>
</comment>
<keyword evidence="3" id="KW-1185">Reference proteome</keyword>
<keyword evidence="1" id="KW-0732">Signal</keyword>
<evidence type="ECO:0000256" key="1">
    <source>
        <dbReference type="SAM" id="SignalP"/>
    </source>
</evidence>
<feature type="chain" id="PRO_5045039222" description="Cell wall binding repeat-containing protein" evidence="1">
    <location>
        <begin position="22"/>
        <end position="265"/>
    </location>
</feature>
<dbReference type="Gene3D" id="2.10.270.10">
    <property type="entry name" value="Cholin Binding"/>
    <property type="match status" value="1"/>
</dbReference>
<dbReference type="RefSeq" id="WP_390469225.1">
    <property type="nucleotide sequence ID" value="NZ_BAABXL010000001.1"/>
</dbReference>
<reference evidence="2 3" key="1">
    <citation type="submission" date="2024-04" db="EMBL/GenBank/DDBJ databases">
        <title>Defined microbial consortia suppress multidrug-resistant proinflammatory Enterobacteriaceae via ecological control.</title>
        <authorList>
            <person name="Furuichi M."/>
            <person name="Kawaguchi T."/>
            <person name="Pust M."/>
            <person name="Yasuma K."/>
            <person name="Plichta D."/>
            <person name="Hasegawa N."/>
            <person name="Ohya T."/>
            <person name="Bhattarai S."/>
            <person name="Sasajima S."/>
            <person name="Aoto Y."/>
            <person name="Tuganbaev T."/>
            <person name="Yaginuma M."/>
            <person name="Ueda M."/>
            <person name="Okahashi N."/>
            <person name="Amafuji K."/>
            <person name="Kiridooshi Y."/>
            <person name="Sugita K."/>
            <person name="Strazar M."/>
            <person name="Skelly A."/>
            <person name="Suda W."/>
            <person name="Hattori M."/>
            <person name="Nakamoto N."/>
            <person name="Caballero S."/>
            <person name="Norman J."/>
            <person name="Olle B."/>
            <person name="Tanoue T."/>
            <person name="Arita M."/>
            <person name="Bucci V."/>
            <person name="Atarashi K."/>
            <person name="Xavier R."/>
            <person name="Honda K."/>
        </authorList>
    </citation>
    <scope>NUCLEOTIDE SEQUENCE [LARGE SCALE GENOMIC DNA]</scope>
    <source>
        <strain evidence="3">f13</strain>
    </source>
</reference>